<feature type="transmembrane region" description="Helical" evidence="7">
    <location>
        <begin position="280"/>
        <end position="306"/>
    </location>
</feature>
<accession>A0A1I2M8F8</accession>
<feature type="transmembrane region" description="Helical" evidence="7">
    <location>
        <begin position="176"/>
        <end position="196"/>
    </location>
</feature>
<name>A0A1I2M8F8_9ACTN</name>
<dbReference type="Pfam" id="PF00528">
    <property type="entry name" value="BPD_transp_1"/>
    <property type="match status" value="1"/>
</dbReference>
<gene>
    <name evidence="9" type="ORF">SAMN05216574_13025</name>
</gene>
<dbReference type="InterPro" id="IPR035906">
    <property type="entry name" value="MetI-like_sf"/>
</dbReference>
<dbReference type="EMBL" id="FOND01000030">
    <property type="protein sequence ID" value="SFF87170.1"/>
    <property type="molecule type" value="Genomic_DNA"/>
</dbReference>
<dbReference type="SUPFAM" id="SSF161098">
    <property type="entry name" value="MetI-like"/>
    <property type="match status" value="1"/>
</dbReference>
<dbReference type="GO" id="GO:0055085">
    <property type="term" value="P:transmembrane transport"/>
    <property type="evidence" value="ECO:0007669"/>
    <property type="project" value="InterPro"/>
</dbReference>
<feature type="transmembrane region" description="Helical" evidence="7">
    <location>
        <begin position="97"/>
        <end position="122"/>
    </location>
</feature>
<sequence>MLLFLLRRIGAGIALVWVAATLVFFLTTLTGSDPARRILGPQAGPDEIAAKTRELGLDRPVLERYWDWFTSALRGDLGASWFTNQPVSRLVADALPVSLSLVLAAIVLTAAVSIVLGVVAAVRGGWLDSLLQGVSIVAFAVPNFLIGMVLALVFAVQLGIFPALGYTPFGEDPGRWLASITLPAVALAIGAIATVATQTRGSMIDVLQQDYVRTLRSRGLPTRSVLLKHALRNAAPASLTVLSLQFIALISGAVVIEKVFGLNGLGERATAAAGQGDVPLVLGIVVLAVVVVVAVNLLLDLALGWLNPKVRLA</sequence>
<keyword evidence="2 7" id="KW-0813">Transport</keyword>
<feature type="domain" description="ABC transmembrane type-1" evidence="8">
    <location>
        <begin position="95"/>
        <end position="299"/>
    </location>
</feature>
<dbReference type="InterPro" id="IPR000515">
    <property type="entry name" value="MetI-like"/>
</dbReference>
<dbReference type="RefSeq" id="WP_092203731.1">
    <property type="nucleotide sequence ID" value="NZ_FOND01000030.1"/>
</dbReference>
<protein>
    <submittedName>
        <fullName evidence="9">Peptide/nickel transport system permease protein</fullName>
    </submittedName>
</protein>
<reference evidence="10" key="1">
    <citation type="submission" date="2016-10" db="EMBL/GenBank/DDBJ databases">
        <authorList>
            <person name="Varghese N."/>
            <person name="Submissions S."/>
        </authorList>
    </citation>
    <scope>NUCLEOTIDE SEQUENCE [LARGE SCALE GENOMIC DNA]</scope>
    <source>
        <strain evidence="10">DSM 46838</strain>
    </source>
</reference>
<dbReference type="InterPro" id="IPR045621">
    <property type="entry name" value="BPD_transp_1_N"/>
</dbReference>
<evidence type="ECO:0000256" key="7">
    <source>
        <dbReference type="RuleBase" id="RU363032"/>
    </source>
</evidence>
<dbReference type="PANTHER" id="PTHR43163">
    <property type="entry name" value="DIPEPTIDE TRANSPORT SYSTEM PERMEASE PROTEIN DPPB-RELATED"/>
    <property type="match status" value="1"/>
</dbReference>
<evidence type="ECO:0000256" key="6">
    <source>
        <dbReference type="ARBA" id="ARBA00023136"/>
    </source>
</evidence>
<keyword evidence="3" id="KW-1003">Cell membrane</keyword>
<dbReference type="STRING" id="1798228.SAMN05216574_13025"/>
<evidence type="ECO:0000256" key="3">
    <source>
        <dbReference type="ARBA" id="ARBA00022475"/>
    </source>
</evidence>
<organism evidence="9 10">
    <name type="scientific">Blastococcus tunisiensis</name>
    <dbReference type="NCBI Taxonomy" id="1798228"/>
    <lineage>
        <taxon>Bacteria</taxon>
        <taxon>Bacillati</taxon>
        <taxon>Actinomycetota</taxon>
        <taxon>Actinomycetes</taxon>
        <taxon>Geodermatophilales</taxon>
        <taxon>Geodermatophilaceae</taxon>
        <taxon>Blastococcus</taxon>
    </lineage>
</organism>
<dbReference type="Gene3D" id="1.10.3720.10">
    <property type="entry name" value="MetI-like"/>
    <property type="match status" value="1"/>
</dbReference>
<evidence type="ECO:0000256" key="4">
    <source>
        <dbReference type="ARBA" id="ARBA00022692"/>
    </source>
</evidence>
<dbReference type="Proteomes" id="UP000198589">
    <property type="component" value="Unassembled WGS sequence"/>
</dbReference>
<proteinExistence type="inferred from homology"/>
<evidence type="ECO:0000313" key="10">
    <source>
        <dbReference type="Proteomes" id="UP000198589"/>
    </source>
</evidence>
<dbReference type="PANTHER" id="PTHR43163:SF6">
    <property type="entry name" value="DIPEPTIDE TRANSPORT SYSTEM PERMEASE PROTEIN DPPB-RELATED"/>
    <property type="match status" value="1"/>
</dbReference>
<dbReference type="Pfam" id="PF19300">
    <property type="entry name" value="BPD_transp_1_N"/>
    <property type="match status" value="1"/>
</dbReference>
<feature type="transmembrane region" description="Helical" evidence="7">
    <location>
        <begin position="134"/>
        <end position="156"/>
    </location>
</feature>
<dbReference type="AlphaFoldDB" id="A0A1I2M8F8"/>
<keyword evidence="5 7" id="KW-1133">Transmembrane helix</keyword>
<keyword evidence="6 7" id="KW-0472">Membrane</keyword>
<evidence type="ECO:0000256" key="1">
    <source>
        <dbReference type="ARBA" id="ARBA00004651"/>
    </source>
</evidence>
<dbReference type="CDD" id="cd06261">
    <property type="entry name" value="TM_PBP2"/>
    <property type="match status" value="1"/>
</dbReference>
<evidence type="ECO:0000256" key="5">
    <source>
        <dbReference type="ARBA" id="ARBA00022989"/>
    </source>
</evidence>
<keyword evidence="4 7" id="KW-0812">Transmembrane</keyword>
<dbReference type="OrthoDB" id="9778910at2"/>
<comment type="subcellular location">
    <subcellularLocation>
        <location evidence="1 7">Cell membrane</location>
        <topology evidence="1 7">Multi-pass membrane protein</topology>
    </subcellularLocation>
</comment>
<evidence type="ECO:0000259" key="8">
    <source>
        <dbReference type="PROSITE" id="PS50928"/>
    </source>
</evidence>
<dbReference type="PROSITE" id="PS50928">
    <property type="entry name" value="ABC_TM1"/>
    <property type="match status" value="1"/>
</dbReference>
<comment type="similarity">
    <text evidence="7">Belongs to the binding-protein-dependent transport system permease family.</text>
</comment>
<feature type="transmembrane region" description="Helical" evidence="7">
    <location>
        <begin position="237"/>
        <end position="260"/>
    </location>
</feature>
<keyword evidence="10" id="KW-1185">Reference proteome</keyword>
<dbReference type="GO" id="GO:0005886">
    <property type="term" value="C:plasma membrane"/>
    <property type="evidence" value="ECO:0007669"/>
    <property type="project" value="UniProtKB-SubCell"/>
</dbReference>
<feature type="transmembrane region" description="Helical" evidence="7">
    <location>
        <begin position="12"/>
        <end position="31"/>
    </location>
</feature>
<evidence type="ECO:0000256" key="2">
    <source>
        <dbReference type="ARBA" id="ARBA00022448"/>
    </source>
</evidence>
<evidence type="ECO:0000313" key="9">
    <source>
        <dbReference type="EMBL" id="SFF87170.1"/>
    </source>
</evidence>